<organism evidence="3">
    <name type="scientific">marine metagenome</name>
    <dbReference type="NCBI Taxonomy" id="408172"/>
    <lineage>
        <taxon>unclassified sequences</taxon>
        <taxon>metagenomes</taxon>
        <taxon>ecological metagenomes</taxon>
    </lineage>
</organism>
<dbReference type="SUPFAM" id="SSF56235">
    <property type="entry name" value="N-terminal nucleophile aminohydrolases (Ntn hydrolases)"/>
    <property type="match status" value="1"/>
</dbReference>
<dbReference type="GO" id="GO:0006751">
    <property type="term" value="P:glutathione catabolic process"/>
    <property type="evidence" value="ECO:0007669"/>
    <property type="project" value="InterPro"/>
</dbReference>
<evidence type="ECO:0000313" key="3">
    <source>
        <dbReference type="EMBL" id="SVB00634.1"/>
    </source>
</evidence>
<dbReference type="EMBL" id="UINC01025305">
    <property type="protein sequence ID" value="SVB00634.1"/>
    <property type="molecule type" value="Genomic_DNA"/>
</dbReference>
<proteinExistence type="inferred from homology"/>
<name>A0A382AGY8_9ZZZZ</name>
<accession>A0A382AGY8</accession>
<dbReference type="PRINTS" id="PR01210">
    <property type="entry name" value="GGTRANSPTASE"/>
</dbReference>
<dbReference type="InterPro" id="IPR029055">
    <property type="entry name" value="Ntn_hydrolases_N"/>
</dbReference>
<dbReference type="GO" id="GO:0036374">
    <property type="term" value="F:glutathione hydrolase activity"/>
    <property type="evidence" value="ECO:0007669"/>
    <property type="project" value="InterPro"/>
</dbReference>
<dbReference type="InterPro" id="IPR055262">
    <property type="entry name" value="GGT_CS"/>
</dbReference>
<dbReference type="NCBIfam" id="TIGR00066">
    <property type="entry name" value="g_glut_trans"/>
    <property type="match status" value="1"/>
</dbReference>
<dbReference type="PROSITE" id="PS00462">
    <property type="entry name" value="G_GLU_TRANSPEPTIDASE"/>
    <property type="match status" value="1"/>
</dbReference>
<dbReference type="GO" id="GO:0016746">
    <property type="term" value="F:acyltransferase activity"/>
    <property type="evidence" value="ECO:0007669"/>
    <property type="project" value="UniProtKB-KW"/>
</dbReference>
<protein>
    <recommendedName>
        <fullName evidence="4">Gamma-glutamyltransferase</fullName>
    </recommendedName>
</protein>
<dbReference type="InterPro" id="IPR043138">
    <property type="entry name" value="GGT_lsub"/>
</dbReference>
<dbReference type="Pfam" id="PF01019">
    <property type="entry name" value="G_glu_transpept"/>
    <property type="match status" value="1"/>
</dbReference>
<reference evidence="3" key="1">
    <citation type="submission" date="2018-05" db="EMBL/GenBank/DDBJ databases">
        <authorList>
            <person name="Lanie J.A."/>
            <person name="Ng W.-L."/>
            <person name="Kazmierczak K.M."/>
            <person name="Andrzejewski T.M."/>
            <person name="Davidsen T.M."/>
            <person name="Wayne K.J."/>
            <person name="Tettelin H."/>
            <person name="Glass J.I."/>
            <person name="Rusch D."/>
            <person name="Podicherti R."/>
            <person name="Tsui H.-C.T."/>
            <person name="Winkler M.E."/>
        </authorList>
    </citation>
    <scope>NUCLEOTIDE SEQUENCE</scope>
</reference>
<evidence type="ECO:0000256" key="1">
    <source>
        <dbReference type="ARBA" id="ARBA00009381"/>
    </source>
</evidence>
<evidence type="ECO:0000256" key="2">
    <source>
        <dbReference type="ARBA" id="ARBA00023315"/>
    </source>
</evidence>
<dbReference type="InterPro" id="IPR000101">
    <property type="entry name" value="GGT_peptidase"/>
</dbReference>
<dbReference type="InterPro" id="IPR043137">
    <property type="entry name" value="GGT_ssub_C"/>
</dbReference>
<sequence length="564" mass="61939">MFSKALLRALVCLSLINAPIAFSESINPQQPGIASAHPLATKAGYRILEQGGNAFDAAVAVSATLSVVEPYSSGLGGGGFFLMYRNSDELSTFIDAREVAPLDAYSEMYLDESQNVIPRVSLDGPLAAGIPGLPAALVYVSEHYGILPLNVVLRPAIELAEQGFPVYERLLVALRVAQIVDVMSPKFKEIFLPNNKLPDVGYVIKQKELASTLKTIAEQGHQGFYDSKLTETIINETNTDGSIWSLEDFYDYQVVERSPIKVDFNEFKLTLAPPPSSGGTTIATILNILQQYDYKQLEEADLVHLIVEAMRRAYQDRAAYLGDPDFVDVPINKLIGLDHAVKHTETIDLTQATPIHLEDNIAVALNVNKGTETTHYSIIDNQGNRVATTQTINTWFGSGYMVPSAGFILNNEMDDFSAKPFAPNRYGLVHGEANSIEPKKRMLSSMTPTFIESDKGIAILGTPGGAKIITMVLLSILNWTNGGSADEMTSLSRFHHQYLPDVIQYESDSFSKDMIQELQSKGHTLEEIAEYGNMQIVTVHKSNGKVDTSSDPRALIDDSEVDYY</sequence>
<keyword evidence="2" id="KW-0808">Transferase</keyword>
<dbReference type="AlphaFoldDB" id="A0A382AGY8"/>
<gene>
    <name evidence="3" type="ORF">METZ01_LOCUS153488</name>
</gene>
<dbReference type="PANTHER" id="PTHR43199">
    <property type="entry name" value="GLUTATHIONE HYDROLASE"/>
    <property type="match status" value="1"/>
</dbReference>
<dbReference type="InterPro" id="IPR051792">
    <property type="entry name" value="GGT_bact"/>
</dbReference>
<dbReference type="Gene3D" id="1.10.246.130">
    <property type="match status" value="1"/>
</dbReference>
<dbReference type="Gene3D" id="3.60.20.40">
    <property type="match status" value="1"/>
</dbReference>
<evidence type="ECO:0008006" key="4">
    <source>
        <dbReference type="Google" id="ProtNLM"/>
    </source>
</evidence>
<dbReference type="PANTHER" id="PTHR43199:SF6">
    <property type="entry name" value="GLUTATHIONE HYDROLASE PROENZYME"/>
    <property type="match status" value="1"/>
</dbReference>
<keyword evidence="2" id="KW-0012">Acyltransferase</keyword>
<comment type="similarity">
    <text evidence="1">Belongs to the gamma-glutamyltransferase family.</text>
</comment>